<feature type="domain" description="PAC" evidence="3">
    <location>
        <begin position="303"/>
        <end position="355"/>
    </location>
</feature>
<dbReference type="SUPFAM" id="SSF55073">
    <property type="entry name" value="Nucleotide cyclase"/>
    <property type="match status" value="1"/>
</dbReference>
<dbReference type="InterPro" id="IPR048437">
    <property type="entry name" value="MASE11"/>
</dbReference>
<dbReference type="Pfam" id="PF00990">
    <property type="entry name" value="GGDEF"/>
    <property type="match status" value="1"/>
</dbReference>
<keyword evidence="7" id="KW-1185">Reference proteome</keyword>
<dbReference type="InterPro" id="IPR035965">
    <property type="entry name" value="PAS-like_dom_sf"/>
</dbReference>
<dbReference type="PROSITE" id="PS50887">
    <property type="entry name" value="GGDEF"/>
    <property type="match status" value="1"/>
</dbReference>
<dbReference type="STRING" id="1120975.SAMN02746064_00840"/>
<dbReference type="NCBIfam" id="TIGR00229">
    <property type="entry name" value="sensory_box"/>
    <property type="match status" value="2"/>
</dbReference>
<feature type="domain" description="HD-GYP" evidence="5">
    <location>
        <begin position="631"/>
        <end position="821"/>
    </location>
</feature>
<feature type="transmembrane region" description="Helical" evidence="1">
    <location>
        <begin position="106"/>
        <end position="138"/>
    </location>
</feature>
<evidence type="ECO:0000313" key="6">
    <source>
        <dbReference type="EMBL" id="SHE60907.1"/>
    </source>
</evidence>
<dbReference type="PROSITE" id="PS50112">
    <property type="entry name" value="PAS"/>
    <property type="match status" value="1"/>
</dbReference>
<dbReference type="Gene3D" id="3.30.450.20">
    <property type="entry name" value="PAS domain"/>
    <property type="match status" value="2"/>
</dbReference>
<keyword evidence="1" id="KW-0472">Membrane</keyword>
<dbReference type="RefSeq" id="WP_073269830.1">
    <property type="nucleotide sequence ID" value="NZ_FQTU01000004.1"/>
</dbReference>
<feature type="transmembrane region" description="Helical" evidence="1">
    <location>
        <begin position="76"/>
        <end position="94"/>
    </location>
</feature>
<evidence type="ECO:0000259" key="2">
    <source>
        <dbReference type="PROSITE" id="PS50112"/>
    </source>
</evidence>
<evidence type="ECO:0000313" key="7">
    <source>
        <dbReference type="Proteomes" id="UP000184251"/>
    </source>
</evidence>
<feature type="domain" description="GGDEF" evidence="4">
    <location>
        <begin position="507"/>
        <end position="639"/>
    </location>
</feature>
<dbReference type="SMART" id="SM00091">
    <property type="entry name" value="PAS"/>
    <property type="match status" value="2"/>
</dbReference>
<keyword evidence="1" id="KW-1133">Transmembrane helix</keyword>
<dbReference type="CDD" id="cd00130">
    <property type="entry name" value="PAS"/>
    <property type="match status" value="2"/>
</dbReference>
<feature type="transmembrane region" description="Helical" evidence="1">
    <location>
        <begin position="183"/>
        <end position="205"/>
    </location>
</feature>
<gene>
    <name evidence="6" type="ORF">SAMN02746064_00840</name>
</gene>
<dbReference type="PANTHER" id="PTHR43155">
    <property type="entry name" value="CYCLIC DI-GMP PHOSPHODIESTERASE PA4108-RELATED"/>
    <property type="match status" value="1"/>
</dbReference>
<dbReference type="SMART" id="SM00471">
    <property type="entry name" value="HDc"/>
    <property type="match status" value="1"/>
</dbReference>
<sequence>MGKKLSDLVNQKLSRLFIGFSKLFLGASRNKPNQEEKKDLGYYKNEAFHKLAILFITIGLFPICYGAYMFFRKNNIIAGVLELLSYLVVLILLLSSRINIMKKRCVFVLSIFLLGLMLLFIAGPMGAGLVVIFSTFGLAAFLLNKRQSIIFIYISLLAFIVISVFLYIGLLDNLAIYQYRDSWYIVAISTQCMGTLFVLIINNLFNNIENLIEEIEKSVKTTAESERSKSVLISNLPGMAYRCNYTRDWTMQFVSDGCIKLTGYPPESLIENRDISFNSLMTPECRGPLWREWERILAKRLPFEYEYEITTASGERKWVLELGEGVYDIHGEVEALEGIILDISDRKKSQEETKRLLERTHSMINNHDAVMLLVEPETGEIIEANPSASSFYGYSKEELLKMTVRDINAMDQEKAAEMRLKALNGGQKYSAVPHHLKSGEIKTVDAYISPIDYDDQRVLFAIIFDVTEREIIAKKNEFLANHDYLTGLYNRRFFDEEFERRVIRGDVPIALLLGNIDGFKNFNDAFGRSKGDEVLKEMANRLAALIFDGGVLARVGGDEFAILVSGKNEDEIRRCLDTLTREFDKDLGDSRKDELLTISWGYGIQMNEDDTLDDLHRQAEAFMNNRKFYNTNSLRSKTVNVIMETLFMKSEREKKHSERVGKLCETIARKMSLSKPEVDKIRVAGLLHDIGKIGIEESILNKVGKLDAKEWEMMKFHPAKGASILAKTIEYNDIAEIVLSHHERYDGKGYPNGLTGTEIPIMARIVAISDAYDAMTELRTYRTPFSKEEAIAELKRCSGTQFDPEIVLVFINVVMGMEKTD</sequence>
<dbReference type="SMART" id="SM00267">
    <property type="entry name" value="GGDEF"/>
    <property type="match status" value="1"/>
</dbReference>
<keyword evidence="1" id="KW-0812">Transmembrane</keyword>
<dbReference type="InterPro" id="IPR003607">
    <property type="entry name" value="HD/PDEase_dom"/>
</dbReference>
<dbReference type="NCBIfam" id="TIGR00277">
    <property type="entry name" value="HDIG"/>
    <property type="match status" value="1"/>
</dbReference>
<dbReference type="SMART" id="SM00086">
    <property type="entry name" value="PAC"/>
    <property type="match status" value="2"/>
</dbReference>
<dbReference type="InterPro" id="IPR029787">
    <property type="entry name" value="Nucleotide_cyclase"/>
</dbReference>
<dbReference type="PROSITE" id="PS50113">
    <property type="entry name" value="PAC"/>
    <property type="match status" value="1"/>
</dbReference>
<dbReference type="InterPro" id="IPR043128">
    <property type="entry name" value="Rev_trsase/Diguanyl_cyclase"/>
</dbReference>
<dbReference type="Pfam" id="PF20969">
    <property type="entry name" value="MASE11"/>
    <property type="match status" value="1"/>
</dbReference>
<dbReference type="Pfam" id="PF08447">
    <property type="entry name" value="PAS_3"/>
    <property type="match status" value="1"/>
</dbReference>
<proteinExistence type="predicted"/>
<feature type="domain" description="PAS" evidence="2">
    <location>
        <begin position="349"/>
        <end position="426"/>
    </location>
</feature>
<evidence type="ECO:0000259" key="5">
    <source>
        <dbReference type="PROSITE" id="PS51832"/>
    </source>
</evidence>
<dbReference type="InterPro" id="IPR001610">
    <property type="entry name" value="PAC"/>
</dbReference>
<evidence type="ECO:0000256" key="1">
    <source>
        <dbReference type="SAM" id="Phobius"/>
    </source>
</evidence>
<dbReference type="Gene3D" id="3.30.70.270">
    <property type="match status" value="1"/>
</dbReference>
<dbReference type="Gene3D" id="1.10.3210.10">
    <property type="entry name" value="Hypothetical protein af1432"/>
    <property type="match status" value="1"/>
</dbReference>
<feature type="transmembrane region" description="Helical" evidence="1">
    <location>
        <begin position="150"/>
        <end position="171"/>
    </location>
</feature>
<organism evidence="6 7">
    <name type="scientific">Alkalibacter saccharofermentans DSM 14828</name>
    <dbReference type="NCBI Taxonomy" id="1120975"/>
    <lineage>
        <taxon>Bacteria</taxon>
        <taxon>Bacillati</taxon>
        <taxon>Bacillota</taxon>
        <taxon>Clostridia</taxon>
        <taxon>Eubacteriales</taxon>
        <taxon>Eubacteriaceae</taxon>
        <taxon>Alkalibacter</taxon>
    </lineage>
</organism>
<reference evidence="6 7" key="1">
    <citation type="submission" date="2016-11" db="EMBL/GenBank/DDBJ databases">
        <authorList>
            <person name="Jaros S."/>
            <person name="Januszkiewicz K."/>
            <person name="Wedrychowicz H."/>
        </authorList>
    </citation>
    <scope>NUCLEOTIDE SEQUENCE [LARGE SCALE GENOMIC DNA]</scope>
    <source>
        <strain evidence="6 7">DSM 14828</strain>
    </source>
</reference>
<name>A0A1M4UW85_9FIRM</name>
<dbReference type="Pfam" id="PF13426">
    <property type="entry name" value="PAS_9"/>
    <property type="match status" value="1"/>
</dbReference>
<dbReference type="CDD" id="cd01949">
    <property type="entry name" value="GGDEF"/>
    <property type="match status" value="1"/>
</dbReference>
<accession>A0A1M4UW85</accession>
<dbReference type="AlphaFoldDB" id="A0A1M4UW85"/>
<dbReference type="InterPro" id="IPR006675">
    <property type="entry name" value="HDIG_dom"/>
</dbReference>
<dbReference type="PANTHER" id="PTHR43155:SF2">
    <property type="entry name" value="CYCLIC DI-GMP PHOSPHODIESTERASE PA4108"/>
    <property type="match status" value="1"/>
</dbReference>
<dbReference type="SUPFAM" id="SSF55785">
    <property type="entry name" value="PYP-like sensor domain (PAS domain)"/>
    <property type="match status" value="2"/>
</dbReference>
<feature type="transmembrane region" description="Helical" evidence="1">
    <location>
        <begin position="51"/>
        <end position="70"/>
    </location>
</feature>
<dbReference type="InterPro" id="IPR037522">
    <property type="entry name" value="HD_GYP_dom"/>
</dbReference>
<dbReference type="InterPro" id="IPR000160">
    <property type="entry name" value="GGDEF_dom"/>
</dbReference>
<evidence type="ECO:0000259" key="4">
    <source>
        <dbReference type="PROSITE" id="PS50887"/>
    </source>
</evidence>
<dbReference type="SUPFAM" id="SSF109604">
    <property type="entry name" value="HD-domain/PDEase-like"/>
    <property type="match status" value="1"/>
</dbReference>
<evidence type="ECO:0000259" key="3">
    <source>
        <dbReference type="PROSITE" id="PS50113"/>
    </source>
</evidence>
<dbReference type="Pfam" id="PF13487">
    <property type="entry name" value="HD_5"/>
    <property type="match status" value="1"/>
</dbReference>
<dbReference type="InterPro" id="IPR000700">
    <property type="entry name" value="PAS-assoc_C"/>
</dbReference>
<dbReference type="Proteomes" id="UP000184251">
    <property type="component" value="Unassembled WGS sequence"/>
</dbReference>
<dbReference type="OrthoDB" id="9804747at2"/>
<dbReference type="CDD" id="cd00077">
    <property type="entry name" value="HDc"/>
    <property type="match status" value="1"/>
</dbReference>
<dbReference type="NCBIfam" id="TIGR00254">
    <property type="entry name" value="GGDEF"/>
    <property type="match status" value="1"/>
</dbReference>
<dbReference type="InterPro" id="IPR013655">
    <property type="entry name" value="PAS_fold_3"/>
</dbReference>
<dbReference type="EMBL" id="FQTU01000004">
    <property type="protein sequence ID" value="SHE60907.1"/>
    <property type="molecule type" value="Genomic_DNA"/>
</dbReference>
<dbReference type="PROSITE" id="PS51832">
    <property type="entry name" value="HD_GYP"/>
    <property type="match status" value="1"/>
</dbReference>
<protein>
    <submittedName>
        <fullName evidence="6">PAS domain S-box-containing protein/diguanylate cyclase (GGDEF) domain-containing protein/HDIG domain-containing protein</fullName>
    </submittedName>
</protein>
<dbReference type="InterPro" id="IPR000014">
    <property type="entry name" value="PAS"/>
</dbReference>